<dbReference type="EMBL" id="CP049772">
    <property type="protein sequence ID" value="UNL82580.1"/>
    <property type="molecule type" value="Genomic_DNA"/>
</dbReference>
<keyword evidence="1" id="KW-0812">Transmembrane</keyword>
<dbReference type="Proteomes" id="UP000829452">
    <property type="component" value="Chromosome"/>
</dbReference>
<gene>
    <name evidence="2" type="ORF">G8B11_10150</name>
</gene>
<proteinExistence type="predicted"/>
<feature type="transmembrane region" description="Helical" evidence="1">
    <location>
        <begin position="35"/>
        <end position="57"/>
    </location>
</feature>
<sequence>MIISKKMSAAPVPRSMVNPPEPCTRLRSGVGSSRFVSWRMMVLVDSAVSTIGGVWLVESMSVSVYRGMFVFRFMPRGYARTRCT</sequence>
<evidence type="ECO:0000313" key="3">
    <source>
        <dbReference type="Proteomes" id="UP000829452"/>
    </source>
</evidence>
<name>A0A9Q8QXV5_BIFLL</name>
<organism evidence="2 3">
    <name type="scientific">Bifidobacterium longum subsp. longum</name>
    <dbReference type="NCBI Taxonomy" id="1679"/>
    <lineage>
        <taxon>Bacteria</taxon>
        <taxon>Bacillati</taxon>
        <taxon>Actinomycetota</taxon>
        <taxon>Actinomycetes</taxon>
        <taxon>Bifidobacteriales</taxon>
        <taxon>Bifidobacteriaceae</taxon>
        <taxon>Bifidobacterium</taxon>
    </lineage>
</organism>
<reference evidence="2" key="1">
    <citation type="submission" date="2020-02" db="EMBL/GenBank/DDBJ databases">
        <title>The Isolation and identification of Lactobacillus and Bifidobacterium species from dairy as potential probiotics for calf scour mitigation.</title>
        <authorList>
            <person name="Dhadda K."/>
            <person name="Guan L."/>
            <person name="Chen Y."/>
            <person name="Malmuthuge N."/>
        </authorList>
    </citation>
    <scope>NUCLEOTIDE SEQUENCE</scope>
    <source>
        <strain evidence="2">B1</strain>
    </source>
</reference>
<accession>A0A9Q8QXV5</accession>
<keyword evidence="1" id="KW-0472">Membrane</keyword>
<evidence type="ECO:0000256" key="1">
    <source>
        <dbReference type="SAM" id="Phobius"/>
    </source>
</evidence>
<evidence type="ECO:0000313" key="2">
    <source>
        <dbReference type="EMBL" id="UNL82580.1"/>
    </source>
</evidence>
<protein>
    <submittedName>
        <fullName evidence="2">Uncharacterized protein</fullName>
    </submittedName>
</protein>
<keyword evidence="1" id="KW-1133">Transmembrane helix</keyword>
<dbReference type="AlphaFoldDB" id="A0A9Q8QXV5"/>
<dbReference type="RefSeq" id="WP_202574906.1">
    <property type="nucleotide sequence ID" value="NZ_CP049768.1"/>
</dbReference>